<keyword evidence="3" id="KW-1185">Reference proteome</keyword>
<accession>A0A811RNM4</accession>
<name>A0A811RNM4_9POAL</name>
<dbReference type="Proteomes" id="UP000604825">
    <property type="component" value="Unassembled WGS sequence"/>
</dbReference>
<organism evidence="2 3">
    <name type="scientific">Miscanthus lutarioriparius</name>
    <dbReference type="NCBI Taxonomy" id="422564"/>
    <lineage>
        <taxon>Eukaryota</taxon>
        <taxon>Viridiplantae</taxon>
        <taxon>Streptophyta</taxon>
        <taxon>Embryophyta</taxon>
        <taxon>Tracheophyta</taxon>
        <taxon>Spermatophyta</taxon>
        <taxon>Magnoliopsida</taxon>
        <taxon>Liliopsida</taxon>
        <taxon>Poales</taxon>
        <taxon>Poaceae</taxon>
        <taxon>PACMAD clade</taxon>
        <taxon>Panicoideae</taxon>
        <taxon>Andropogonodae</taxon>
        <taxon>Andropogoneae</taxon>
        <taxon>Saccharinae</taxon>
        <taxon>Miscanthus</taxon>
    </lineage>
</organism>
<feature type="region of interest" description="Disordered" evidence="1">
    <location>
        <begin position="138"/>
        <end position="201"/>
    </location>
</feature>
<sequence>MAAAGAAFSIREYAARARAEGGGSWPFGGDAGPLPPVEVRRFLWWQDEAAAVEEEEEVEVERRMAAKRRKRSVAELFAAVPQVPRGGGQQGSGKGKKAAKRKADKDKGKLVLAVSVKTKKKRKVPAVIDVREKEKNSGVKVTSISISKSVQHSIKKREPKNSSSKKKEKQEVSVLLDKKSKKGNRKSVMERHTKDMTNSVQAQSICKNQSKAGFSTVLNTTDMRCKSHSSCKSKHVTFSDGTVKFRRTAHLPEDNTKQPQSVQTFQQPTQEGCDHRNTDEQQLVYQQSEAISGAVESTSSLSENLVPVGVCRTIPLTKPKDITVLGNSVDLNHCIETSHGSNCLNSASLACLSSKVPCQSFKGVDSHLNGDNSLSLDVECLGEQNHMTSQASFNHVSLAAKAISGDRSPLSQPSGSCLYDRSRSTFQERAVAFGKVSSELLRSGNMVRSISSSTGSNKPAQAADCISACRNNHNCDDYVGLPINSRGEFVKVHPGGTPNSVDIFRRQCLGENSSCPSASPTVFSSITCTDHVNLRPSYHARQICAIDQSVFHAEPRFTPTAPMAYGTDVRQLPSSERTKIHYYTIPSNKYPCAKQQELSMECFCSECLGHHNPQQKLLGMRNHYLSQNFGQDTQHNAETTVRLMGKTVTLGTSSIQCTRLNNETPCSSKQSQAEDQFFQGTRTKVFPELFHGGLVYPPSACRIPDGERQPSGNPSHFSFVPAAVRAFVPGTSGFRTNGHSQQPELATANNRYVQPVNWRNESELGNQQPVMANQVQSNTKDMLLGSIHCRHTQTVAPESSFNTRSSARNFMEKGPASYQSSYLTQQQFSNMAPRTAASSFASGYAVQKTPGLTTHTKFTSLRPLPPSVIPSHVYSTEYAPPPHGSVTTFHPSVPIPYPPSNSSAPGDAIFGIESMRWTMMGSRPEGLEHLRNSKRPAEKDDVPLTLPKKPCTVAQKGLHMLPFAETGLEFRGSSPDVQPQPQPICLDDEGEADL</sequence>
<feature type="region of interest" description="Disordered" evidence="1">
    <location>
        <begin position="967"/>
        <end position="994"/>
    </location>
</feature>
<feature type="compositionally biased region" description="Polar residues" evidence="1">
    <location>
        <begin position="257"/>
        <end position="270"/>
    </location>
</feature>
<protein>
    <submittedName>
        <fullName evidence="2">Uncharacterized protein</fullName>
    </submittedName>
</protein>
<dbReference type="PANTHER" id="PTHR36892">
    <property type="entry name" value="OS01G0201800 PROTEIN"/>
    <property type="match status" value="1"/>
</dbReference>
<comment type="caution">
    <text evidence="2">The sequence shown here is derived from an EMBL/GenBank/DDBJ whole genome shotgun (WGS) entry which is preliminary data.</text>
</comment>
<evidence type="ECO:0000313" key="3">
    <source>
        <dbReference type="Proteomes" id="UP000604825"/>
    </source>
</evidence>
<reference evidence="2" key="1">
    <citation type="submission" date="2020-10" db="EMBL/GenBank/DDBJ databases">
        <authorList>
            <person name="Han B."/>
            <person name="Lu T."/>
            <person name="Zhao Q."/>
            <person name="Huang X."/>
            <person name="Zhao Y."/>
        </authorList>
    </citation>
    <scope>NUCLEOTIDE SEQUENCE</scope>
</reference>
<dbReference type="PANTHER" id="PTHR36892:SF1">
    <property type="entry name" value="OS05G0518200 PROTEIN"/>
    <property type="match status" value="1"/>
</dbReference>
<feature type="compositionally biased region" description="Basic residues" evidence="1">
    <location>
        <begin position="153"/>
        <end position="167"/>
    </location>
</feature>
<dbReference type="EMBL" id="CAJGYO010000016">
    <property type="protein sequence ID" value="CAD6271561.1"/>
    <property type="molecule type" value="Genomic_DNA"/>
</dbReference>
<feature type="region of interest" description="Disordered" evidence="1">
    <location>
        <begin position="251"/>
        <end position="274"/>
    </location>
</feature>
<feature type="compositionally biased region" description="Low complexity" evidence="1">
    <location>
        <begin position="138"/>
        <end position="150"/>
    </location>
</feature>
<proteinExistence type="predicted"/>
<feature type="region of interest" description="Disordered" evidence="1">
    <location>
        <begin position="80"/>
        <end position="109"/>
    </location>
</feature>
<dbReference type="OrthoDB" id="678085at2759"/>
<gene>
    <name evidence="2" type="ORF">NCGR_LOCUS54847</name>
</gene>
<evidence type="ECO:0000313" key="2">
    <source>
        <dbReference type="EMBL" id="CAD6271561.1"/>
    </source>
</evidence>
<dbReference type="AlphaFoldDB" id="A0A811RNM4"/>
<evidence type="ECO:0000256" key="1">
    <source>
        <dbReference type="SAM" id="MobiDB-lite"/>
    </source>
</evidence>